<comment type="caution">
    <text evidence="2">The sequence shown here is derived from an EMBL/GenBank/DDBJ whole genome shotgun (WGS) entry which is preliminary data.</text>
</comment>
<evidence type="ECO:0000313" key="2">
    <source>
        <dbReference type="EMBL" id="KAJ8549541.1"/>
    </source>
</evidence>
<feature type="region of interest" description="Disordered" evidence="1">
    <location>
        <begin position="1"/>
        <end position="22"/>
    </location>
</feature>
<feature type="compositionally biased region" description="Polar residues" evidence="1">
    <location>
        <begin position="1"/>
        <end position="15"/>
    </location>
</feature>
<dbReference type="EMBL" id="JAJAGQ010000011">
    <property type="protein sequence ID" value="KAJ8549541.1"/>
    <property type="molecule type" value="Genomic_DNA"/>
</dbReference>
<dbReference type="Proteomes" id="UP001152561">
    <property type="component" value="Unassembled WGS sequence"/>
</dbReference>
<reference evidence="3" key="1">
    <citation type="journal article" date="2023" name="Proc. Natl. Acad. Sci. U.S.A.">
        <title>Genomic and structural basis for evolution of tropane alkaloid biosynthesis.</title>
        <authorList>
            <person name="Wanga Y.-J."/>
            <person name="Taina T."/>
            <person name="Yua J.-Y."/>
            <person name="Lia J."/>
            <person name="Xua B."/>
            <person name="Chenc J."/>
            <person name="D'Auriad J.C."/>
            <person name="Huanga J.-P."/>
            <person name="Huanga S.-X."/>
        </authorList>
    </citation>
    <scope>NUCLEOTIDE SEQUENCE [LARGE SCALE GENOMIC DNA]</scope>
    <source>
        <strain evidence="3">cv. KIB-2019</strain>
    </source>
</reference>
<sequence length="74" mass="8351">MSSPTSNVYRKTTSSDNEERGSFSSELWKKALEDACEMISLFELENTSVVGCVFYTNWNELAHILFFNNGTICG</sequence>
<evidence type="ECO:0000313" key="3">
    <source>
        <dbReference type="Proteomes" id="UP001152561"/>
    </source>
</evidence>
<organism evidence="2 3">
    <name type="scientific">Anisodus acutangulus</name>
    <dbReference type="NCBI Taxonomy" id="402998"/>
    <lineage>
        <taxon>Eukaryota</taxon>
        <taxon>Viridiplantae</taxon>
        <taxon>Streptophyta</taxon>
        <taxon>Embryophyta</taxon>
        <taxon>Tracheophyta</taxon>
        <taxon>Spermatophyta</taxon>
        <taxon>Magnoliopsida</taxon>
        <taxon>eudicotyledons</taxon>
        <taxon>Gunneridae</taxon>
        <taxon>Pentapetalae</taxon>
        <taxon>asterids</taxon>
        <taxon>lamiids</taxon>
        <taxon>Solanales</taxon>
        <taxon>Solanaceae</taxon>
        <taxon>Solanoideae</taxon>
        <taxon>Hyoscyameae</taxon>
        <taxon>Anisodus</taxon>
    </lineage>
</organism>
<keyword evidence="3" id="KW-1185">Reference proteome</keyword>
<evidence type="ECO:0000256" key="1">
    <source>
        <dbReference type="SAM" id="MobiDB-lite"/>
    </source>
</evidence>
<protein>
    <submittedName>
        <fullName evidence="2">Uncharacterized protein</fullName>
    </submittedName>
</protein>
<dbReference type="AlphaFoldDB" id="A0A9Q1RBZ1"/>
<name>A0A9Q1RBZ1_9SOLA</name>
<gene>
    <name evidence="2" type="ORF">K7X08_033248</name>
</gene>
<accession>A0A9Q1RBZ1</accession>
<proteinExistence type="predicted"/>